<accession>A0ABU9XNF4</accession>
<name>A0ABU9XNF4_9SPHN</name>
<sequence length="76" mass="8597">MTVEETRFITEMLRGIRGDMGDVKDRLLNIELRQTAVEHRLLGIDTHLAALQHGIDGLSSDMRRVKQRLDLVDGVA</sequence>
<protein>
    <submittedName>
        <fullName evidence="1">Uncharacterized protein</fullName>
    </submittedName>
</protein>
<gene>
    <name evidence="1" type="ORF">ABC969_02785</name>
</gene>
<dbReference type="RefSeq" id="WP_345862809.1">
    <property type="nucleotide sequence ID" value="NZ_JBDIMF010000001.1"/>
</dbReference>
<evidence type="ECO:0000313" key="1">
    <source>
        <dbReference type="EMBL" id="MEN2785343.1"/>
    </source>
</evidence>
<keyword evidence="2" id="KW-1185">Reference proteome</keyword>
<dbReference type="EMBL" id="JBDIMF010000001">
    <property type="protein sequence ID" value="MEN2785343.1"/>
    <property type="molecule type" value="Genomic_DNA"/>
</dbReference>
<evidence type="ECO:0000313" key="2">
    <source>
        <dbReference type="Proteomes" id="UP001404104"/>
    </source>
</evidence>
<organism evidence="1 2">
    <name type="scientific">Sphingomonas qilianensis</name>
    <dbReference type="NCBI Taxonomy" id="1736690"/>
    <lineage>
        <taxon>Bacteria</taxon>
        <taxon>Pseudomonadati</taxon>
        <taxon>Pseudomonadota</taxon>
        <taxon>Alphaproteobacteria</taxon>
        <taxon>Sphingomonadales</taxon>
        <taxon>Sphingomonadaceae</taxon>
        <taxon>Sphingomonas</taxon>
    </lineage>
</organism>
<proteinExistence type="predicted"/>
<comment type="caution">
    <text evidence="1">The sequence shown here is derived from an EMBL/GenBank/DDBJ whole genome shotgun (WGS) entry which is preliminary data.</text>
</comment>
<reference evidence="1 2" key="1">
    <citation type="submission" date="2024-05" db="EMBL/GenBank/DDBJ databases">
        <authorList>
            <person name="Liu Q."/>
            <person name="Xin Y.-H."/>
        </authorList>
    </citation>
    <scope>NUCLEOTIDE SEQUENCE [LARGE SCALE GENOMIC DNA]</scope>
    <source>
        <strain evidence="1 2">CGMCC 1.15349</strain>
    </source>
</reference>
<dbReference type="Proteomes" id="UP001404104">
    <property type="component" value="Unassembled WGS sequence"/>
</dbReference>